<sequence>MSTTETVQNESNMTADCKQQQQTAKQTDTLPASDSTKSATRNEQHEVDDNQNVGEIGTNLTLIDFLRCYVRIQPCKIEDYGISYSEAIGATFQTYEPPPEQTTKSTQQLQDDDQSNQCIASTAAESNEEQQYEARLDFDDYNMLENYIHVD</sequence>
<feature type="region of interest" description="Disordered" evidence="1">
    <location>
        <begin position="95"/>
        <end position="115"/>
    </location>
</feature>
<feature type="region of interest" description="Disordered" evidence="1">
    <location>
        <begin position="1"/>
        <end position="55"/>
    </location>
</feature>
<dbReference type="EMBL" id="CAJNOR010010441">
    <property type="protein sequence ID" value="CAF1653847.1"/>
    <property type="molecule type" value="Genomic_DNA"/>
</dbReference>
<evidence type="ECO:0000256" key="1">
    <source>
        <dbReference type="SAM" id="MobiDB-lite"/>
    </source>
</evidence>
<reference evidence="2" key="1">
    <citation type="submission" date="2021-02" db="EMBL/GenBank/DDBJ databases">
        <authorList>
            <person name="Nowell W R."/>
        </authorList>
    </citation>
    <scope>NUCLEOTIDE SEQUENCE</scope>
</reference>
<comment type="caution">
    <text evidence="2">The sequence shown here is derived from an EMBL/GenBank/DDBJ whole genome shotgun (WGS) entry which is preliminary data.</text>
</comment>
<feature type="compositionally biased region" description="Polar residues" evidence="1">
    <location>
        <begin position="101"/>
        <end position="115"/>
    </location>
</feature>
<proteinExistence type="predicted"/>
<gene>
    <name evidence="2" type="ORF">XAT740_LOCUS55527</name>
</gene>
<feature type="compositionally biased region" description="Polar residues" evidence="1">
    <location>
        <begin position="1"/>
        <end position="13"/>
    </location>
</feature>
<name>A0A816F2G5_ADIRI</name>
<evidence type="ECO:0000313" key="2">
    <source>
        <dbReference type="EMBL" id="CAF1653847.1"/>
    </source>
</evidence>
<accession>A0A816F2G5</accession>
<dbReference type="AlphaFoldDB" id="A0A816F2G5"/>
<evidence type="ECO:0000313" key="3">
    <source>
        <dbReference type="Proteomes" id="UP000663828"/>
    </source>
</evidence>
<organism evidence="2 3">
    <name type="scientific">Adineta ricciae</name>
    <name type="common">Rotifer</name>
    <dbReference type="NCBI Taxonomy" id="249248"/>
    <lineage>
        <taxon>Eukaryota</taxon>
        <taxon>Metazoa</taxon>
        <taxon>Spiralia</taxon>
        <taxon>Gnathifera</taxon>
        <taxon>Rotifera</taxon>
        <taxon>Eurotatoria</taxon>
        <taxon>Bdelloidea</taxon>
        <taxon>Adinetida</taxon>
        <taxon>Adinetidae</taxon>
        <taxon>Adineta</taxon>
    </lineage>
</organism>
<dbReference type="Proteomes" id="UP000663828">
    <property type="component" value="Unassembled WGS sequence"/>
</dbReference>
<feature type="compositionally biased region" description="Low complexity" evidence="1">
    <location>
        <begin position="14"/>
        <end position="29"/>
    </location>
</feature>
<feature type="compositionally biased region" description="Polar residues" evidence="1">
    <location>
        <begin position="30"/>
        <end position="39"/>
    </location>
</feature>
<keyword evidence="3" id="KW-1185">Reference proteome</keyword>
<protein>
    <submittedName>
        <fullName evidence="2">Uncharacterized protein</fullName>
    </submittedName>
</protein>